<dbReference type="PRINTS" id="PR01543">
    <property type="entry name" value="ANATRNSFRASE"/>
</dbReference>
<evidence type="ECO:0000256" key="1">
    <source>
        <dbReference type="ARBA" id="ARBA00006547"/>
    </source>
</evidence>
<gene>
    <name evidence="4" type="ORF">AT728_38780</name>
</gene>
<dbReference type="STRING" id="1765722.AT728_38780"/>
<evidence type="ECO:0000313" key="4">
    <source>
        <dbReference type="EMBL" id="KUF20429.1"/>
    </source>
</evidence>
<dbReference type="Gene3D" id="2.40.128.150">
    <property type="entry name" value="Cysteine proteinases"/>
    <property type="match status" value="1"/>
</dbReference>
<comment type="caution">
    <text evidence="4">The sequence shown here is derived from an EMBL/GenBank/DDBJ whole genome shotgun (WGS) entry which is preliminary data.</text>
</comment>
<dbReference type="InterPro" id="IPR001447">
    <property type="entry name" value="Arylamine_N-AcTrfase"/>
</dbReference>
<keyword evidence="5" id="KW-1185">Reference proteome</keyword>
<dbReference type="PANTHER" id="PTHR11786:SF0">
    <property type="entry name" value="ARYLAMINE N-ACETYLTRANSFERASE 4-RELATED"/>
    <property type="match status" value="1"/>
</dbReference>
<organism evidence="4 5">
    <name type="scientific">Streptomyces silvensis</name>
    <dbReference type="NCBI Taxonomy" id="1765722"/>
    <lineage>
        <taxon>Bacteria</taxon>
        <taxon>Bacillati</taxon>
        <taxon>Actinomycetota</taxon>
        <taxon>Actinomycetes</taxon>
        <taxon>Kitasatosporales</taxon>
        <taxon>Streptomycetaceae</taxon>
        <taxon>Streptomyces</taxon>
    </lineage>
</organism>
<dbReference type="Gene3D" id="3.30.2140.10">
    <property type="entry name" value="Arylamine N-acetyltransferase"/>
    <property type="match status" value="1"/>
</dbReference>
<dbReference type="SUPFAM" id="SSF54001">
    <property type="entry name" value="Cysteine proteinases"/>
    <property type="match status" value="1"/>
</dbReference>
<dbReference type="InterPro" id="IPR038765">
    <property type="entry name" value="Papain-like_cys_pep_sf"/>
</dbReference>
<evidence type="ECO:0000256" key="2">
    <source>
        <dbReference type="RuleBase" id="RU003452"/>
    </source>
</evidence>
<feature type="region of interest" description="Disordered" evidence="3">
    <location>
        <begin position="279"/>
        <end position="298"/>
    </location>
</feature>
<dbReference type="PANTHER" id="PTHR11786">
    <property type="entry name" value="N-HYDROXYARYLAMINE O-ACETYLTRANSFERASE"/>
    <property type="match status" value="1"/>
</dbReference>
<accession>A0A0W7XC04</accession>
<evidence type="ECO:0008006" key="6">
    <source>
        <dbReference type="Google" id="ProtNLM"/>
    </source>
</evidence>
<dbReference type="GO" id="GO:0016407">
    <property type="term" value="F:acetyltransferase activity"/>
    <property type="evidence" value="ECO:0007669"/>
    <property type="project" value="InterPro"/>
</dbReference>
<dbReference type="EMBL" id="LOCL01000010">
    <property type="protein sequence ID" value="KUF20429.1"/>
    <property type="molecule type" value="Genomic_DNA"/>
</dbReference>
<dbReference type="OrthoDB" id="7181050at2"/>
<name>A0A0W7XC04_9ACTN</name>
<evidence type="ECO:0000313" key="5">
    <source>
        <dbReference type="Proteomes" id="UP000054804"/>
    </source>
</evidence>
<sequence>MENGALKWETAAPGPGWGGDLLDLDAYLRRIGYGGPRRATVETLFDLHRLHKAAIPFENVDVALERGVSLHLDDIQRKLVEAGRGGYCFEHNLLFAAVLERLGFPVTRLLARVRLGRRQIRYRAHTVLAVGAGYELWLADAGFGAEGLIEPVPLYSGSVAKAGAWSWRVLREEDQWVLQTLRDGDWFDLYAFRVEQHFPADFEVSNHYTAHHDRSAFTGKVVAMRGTEDVQQTLVDRRLTTRHPGDVIERTDLTADEVVDLLRGTFAVRLPERDARLLRRRLSAPTRPSPSHSPLQEA</sequence>
<comment type="similarity">
    <text evidence="1 2">Belongs to the arylamine N-acetyltransferase family.</text>
</comment>
<dbReference type="Proteomes" id="UP000054804">
    <property type="component" value="Unassembled WGS sequence"/>
</dbReference>
<dbReference type="Pfam" id="PF00797">
    <property type="entry name" value="Acetyltransf_2"/>
    <property type="match status" value="1"/>
</dbReference>
<dbReference type="AlphaFoldDB" id="A0A0W7XC04"/>
<protein>
    <recommendedName>
        <fullName evidence="6">Acetyltransferase</fullName>
    </recommendedName>
</protein>
<reference evidence="4 5" key="1">
    <citation type="submission" date="2015-12" db="EMBL/GenBank/DDBJ databases">
        <title>Draft genome sequence of Streptomyces silvensis ATCC 53525, a producer of novel hormone antagonists.</title>
        <authorList>
            <person name="Johnston C.W."/>
            <person name="Li Y."/>
            <person name="Magarvey N.A."/>
        </authorList>
    </citation>
    <scope>NUCLEOTIDE SEQUENCE [LARGE SCALE GENOMIC DNA]</scope>
    <source>
        <strain evidence="4 5">ATCC 53525</strain>
    </source>
</reference>
<evidence type="ECO:0000256" key="3">
    <source>
        <dbReference type="SAM" id="MobiDB-lite"/>
    </source>
</evidence>
<proteinExistence type="inferred from homology"/>